<accession>A0A545TMI6</accession>
<keyword evidence="2" id="KW-1185">Reference proteome</keyword>
<evidence type="ECO:0000313" key="1">
    <source>
        <dbReference type="EMBL" id="TQV78361.1"/>
    </source>
</evidence>
<protein>
    <submittedName>
        <fullName evidence="1">Cytochrome c</fullName>
    </submittedName>
</protein>
<dbReference type="Proteomes" id="UP000315252">
    <property type="component" value="Unassembled WGS sequence"/>
</dbReference>
<dbReference type="PRINTS" id="PR00608">
    <property type="entry name" value="CYTCHROMECII"/>
</dbReference>
<dbReference type="SUPFAM" id="SSF47175">
    <property type="entry name" value="Cytochromes"/>
    <property type="match status" value="1"/>
</dbReference>
<dbReference type="InterPro" id="IPR015984">
    <property type="entry name" value="Cyt_c_prime_subgr"/>
</dbReference>
<dbReference type="GO" id="GO:0009055">
    <property type="term" value="F:electron transfer activity"/>
    <property type="evidence" value="ECO:0007669"/>
    <property type="project" value="InterPro"/>
</dbReference>
<evidence type="ECO:0000313" key="2">
    <source>
        <dbReference type="Proteomes" id="UP000315252"/>
    </source>
</evidence>
<dbReference type="Gene3D" id="1.20.120.10">
    <property type="entry name" value="Cytochrome c/b562"/>
    <property type="match status" value="1"/>
</dbReference>
<reference evidence="1 2" key="1">
    <citation type="submission" date="2019-06" db="EMBL/GenBank/DDBJ databases">
        <title>Whole genome sequence for Rhodospirillaceae sp. R148.</title>
        <authorList>
            <person name="Wang G."/>
        </authorList>
    </citation>
    <scope>NUCLEOTIDE SEQUENCE [LARGE SCALE GENOMIC DNA]</scope>
    <source>
        <strain evidence="1 2">R148</strain>
    </source>
</reference>
<dbReference type="InterPro" id="IPR010980">
    <property type="entry name" value="Cyt_c/b562"/>
</dbReference>
<comment type="caution">
    <text evidence="1">The sequence shown here is derived from an EMBL/GenBank/DDBJ whole genome shotgun (WGS) entry which is preliminary data.</text>
</comment>
<name>A0A545TMI6_9PROT</name>
<dbReference type="InterPro" id="IPR002321">
    <property type="entry name" value="Cyt_c_II"/>
</dbReference>
<dbReference type="GO" id="GO:0022900">
    <property type="term" value="P:electron transport chain"/>
    <property type="evidence" value="ECO:0007669"/>
    <property type="project" value="InterPro"/>
</dbReference>
<dbReference type="PROSITE" id="PS51009">
    <property type="entry name" value="CYTCII"/>
    <property type="match status" value="1"/>
</dbReference>
<dbReference type="AlphaFoldDB" id="A0A545TMI6"/>
<sequence length="174" mass="18118">MPTFARGPFFERLEATGGIRMNKLVKIISASAVAGAVLVTGSVMAETEPDAAIEYRKALMATVGGNMKASALIIKGQVEHKDALAAHARGIAAAATLAPAAFKQNTHGMGSEKTTSNENVWKDWDKFSAGLKSLETEATKLADLAASGDMAAAGKQLGEVGKTCKACHDANRDK</sequence>
<dbReference type="OrthoDB" id="8115790at2"/>
<organism evidence="1 2">
    <name type="scientific">Denitrobaculum tricleocarpae</name>
    <dbReference type="NCBI Taxonomy" id="2591009"/>
    <lineage>
        <taxon>Bacteria</taxon>
        <taxon>Pseudomonadati</taxon>
        <taxon>Pseudomonadota</taxon>
        <taxon>Alphaproteobacteria</taxon>
        <taxon>Rhodospirillales</taxon>
        <taxon>Rhodospirillaceae</taxon>
        <taxon>Denitrobaculum</taxon>
    </lineage>
</organism>
<dbReference type="GO" id="GO:0005506">
    <property type="term" value="F:iron ion binding"/>
    <property type="evidence" value="ECO:0007669"/>
    <property type="project" value="InterPro"/>
</dbReference>
<gene>
    <name evidence="1" type="ORF">FKG95_17490</name>
</gene>
<dbReference type="GO" id="GO:0020037">
    <property type="term" value="F:heme binding"/>
    <property type="evidence" value="ECO:0007669"/>
    <property type="project" value="InterPro"/>
</dbReference>
<proteinExistence type="predicted"/>
<dbReference type="EMBL" id="VHSH01000006">
    <property type="protein sequence ID" value="TQV78361.1"/>
    <property type="molecule type" value="Genomic_DNA"/>
</dbReference>
<dbReference type="Pfam" id="PF01322">
    <property type="entry name" value="Cytochrom_C_2"/>
    <property type="match status" value="1"/>
</dbReference>